<reference evidence="1" key="1">
    <citation type="submission" date="2014-02" db="EMBL/GenBank/DDBJ databases">
        <title>The Genome Sequence of Trichophyton rubrum (morphotype fischeri) CBS 288.86.</title>
        <authorList>
            <consortium name="The Broad Institute Genomics Platform"/>
            <person name="Cuomo C.A."/>
            <person name="White T.C."/>
            <person name="Graser Y."/>
            <person name="Martinez-Rossi N."/>
            <person name="Heitman J."/>
            <person name="Young S.K."/>
            <person name="Zeng Q."/>
            <person name="Gargeya S."/>
            <person name="Abouelleil A."/>
            <person name="Alvarado L."/>
            <person name="Chapman S.B."/>
            <person name="Gainer-Dewar J."/>
            <person name="Goldberg J."/>
            <person name="Griggs A."/>
            <person name="Gujja S."/>
            <person name="Hansen M."/>
            <person name="Howarth C."/>
            <person name="Imamovic A."/>
            <person name="Larimer J."/>
            <person name="Martinez D."/>
            <person name="Murphy C."/>
            <person name="Pearson M.D."/>
            <person name="Persinoti G."/>
            <person name="Poon T."/>
            <person name="Priest M."/>
            <person name="Roberts A.D."/>
            <person name="Saif S."/>
            <person name="Shea T.D."/>
            <person name="Sykes S.N."/>
            <person name="Wortman J."/>
            <person name="Nusbaum C."/>
            <person name="Birren B."/>
        </authorList>
    </citation>
    <scope>NUCLEOTIDE SEQUENCE [LARGE SCALE GENOMIC DNA]</scope>
    <source>
        <strain evidence="1">CBS 288.86</strain>
    </source>
</reference>
<gene>
    <name evidence="1" type="ORF">H103_07908</name>
</gene>
<dbReference type="AlphaFoldDB" id="A0A022VQT1"/>
<accession>A0A022VQT1</accession>
<dbReference type="HOGENOM" id="CLU_1603939_0_0_1"/>
<evidence type="ECO:0000313" key="1">
    <source>
        <dbReference type="EMBL" id="EZF48425.1"/>
    </source>
</evidence>
<proteinExistence type="predicted"/>
<dbReference type="Proteomes" id="UP000023758">
    <property type="component" value="Unassembled WGS sequence"/>
</dbReference>
<sequence length="166" mass="18555">MLHGRCLTVVCQNLEEADAVPGKLKTQAVLCLKIWYQGKDLCLIIHISYIHDKFDIELEVIPHNATEYISCNIIPGMAQMSIAIDRRPASIPSDFSPSESTGMKAVSDRVKEFQILRGGRVHSGWASSSSHLGCWSAIGKVMTPNYESSPQGWFRGSSVHFQDYWK</sequence>
<protein>
    <submittedName>
        <fullName evidence="1">Uncharacterized protein</fullName>
    </submittedName>
</protein>
<dbReference type="EMBL" id="KK207928">
    <property type="protein sequence ID" value="EZF48425.1"/>
    <property type="molecule type" value="Genomic_DNA"/>
</dbReference>
<name>A0A022VQT1_TRIRU</name>
<organism evidence="1">
    <name type="scientific">Trichophyton rubrum CBS 288.86</name>
    <dbReference type="NCBI Taxonomy" id="1215330"/>
    <lineage>
        <taxon>Eukaryota</taxon>
        <taxon>Fungi</taxon>
        <taxon>Dikarya</taxon>
        <taxon>Ascomycota</taxon>
        <taxon>Pezizomycotina</taxon>
        <taxon>Eurotiomycetes</taxon>
        <taxon>Eurotiomycetidae</taxon>
        <taxon>Onygenales</taxon>
        <taxon>Arthrodermataceae</taxon>
        <taxon>Trichophyton</taxon>
    </lineage>
</organism>